<feature type="compositionally biased region" description="Basic and acidic residues" evidence="2">
    <location>
        <begin position="473"/>
        <end position="483"/>
    </location>
</feature>
<accession>A0A0G4FBK6</accession>
<keyword evidence="1" id="KW-0175">Coiled coil</keyword>
<evidence type="ECO:0000256" key="2">
    <source>
        <dbReference type="SAM" id="MobiDB-lite"/>
    </source>
</evidence>
<reference evidence="3" key="1">
    <citation type="submission" date="2014-11" db="EMBL/GenBank/DDBJ databases">
        <authorList>
            <person name="Otto D Thomas"/>
            <person name="Naeem Raeece"/>
        </authorList>
    </citation>
    <scope>NUCLEOTIDE SEQUENCE</scope>
</reference>
<feature type="compositionally biased region" description="Basic and acidic residues" evidence="2">
    <location>
        <begin position="551"/>
        <end position="581"/>
    </location>
</feature>
<dbReference type="VEuPathDB" id="CryptoDB:Cvel_16194"/>
<gene>
    <name evidence="3" type="ORF">Cvel_16194</name>
</gene>
<feature type="compositionally biased region" description="Basic and acidic residues" evidence="2">
    <location>
        <begin position="412"/>
        <end position="422"/>
    </location>
</feature>
<feature type="compositionally biased region" description="Polar residues" evidence="2">
    <location>
        <begin position="511"/>
        <end position="540"/>
    </location>
</feature>
<proteinExistence type="predicted"/>
<feature type="region of interest" description="Disordered" evidence="2">
    <location>
        <begin position="319"/>
        <end position="587"/>
    </location>
</feature>
<feature type="compositionally biased region" description="Basic and acidic residues" evidence="2">
    <location>
        <begin position="339"/>
        <end position="356"/>
    </location>
</feature>
<feature type="compositionally biased region" description="Polar residues" evidence="2">
    <location>
        <begin position="423"/>
        <end position="436"/>
    </location>
</feature>
<feature type="compositionally biased region" description="Basic and acidic residues" evidence="2">
    <location>
        <begin position="438"/>
        <end position="448"/>
    </location>
</feature>
<dbReference type="AlphaFoldDB" id="A0A0G4FBK6"/>
<dbReference type="EMBL" id="CDMZ01000261">
    <property type="protein sequence ID" value="CEM10422.1"/>
    <property type="molecule type" value="Genomic_DNA"/>
</dbReference>
<name>A0A0G4FBK6_9ALVE</name>
<feature type="compositionally biased region" description="Basic and acidic residues" evidence="2">
    <location>
        <begin position="372"/>
        <end position="390"/>
    </location>
</feature>
<feature type="coiled-coil region" evidence="1">
    <location>
        <begin position="217"/>
        <end position="248"/>
    </location>
</feature>
<organism evidence="3">
    <name type="scientific">Chromera velia CCMP2878</name>
    <dbReference type="NCBI Taxonomy" id="1169474"/>
    <lineage>
        <taxon>Eukaryota</taxon>
        <taxon>Sar</taxon>
        <taxon>Alveolata</taxon>
        <taxon>Colpodellida</taxon>
        <taxon>Chromeraceae</taxon>
        <taxon>Chromera</taxon>
    </lineage>
</organism>
<protein>
    <submittedName>
        <fullName evidence="3">Uncharacterized protein</fullName>
    </submittedName>
</protein>
<sequence length="587" mass="66473">MPWVQDFREFYDAQGQIREDPNGRWEVSWDPLAGPYVDLSYMDAWCCPDSSREDEIRKEWEREALSAPGCPKVQWTWKDADSVEGMDQCILYERGKYCMRCLRLTARSDGRAWGEGDYRGAIPKPPCLAAMGKERPRREGKAEAEGDVLSDKAGQDMVDFLVSGMRQSLHSLQKILEKEGGALPDGLGSVALKTLSCLRTARLLKSMMAARSRARRAHATEEEKEEYKQGLKEEAEEWEEAKMKMARLFAPRGDAVCRSLLQSCQLYYGRPASTPTTVHPRGTEMMMDSHSQADIPDQMNLSSVAEDFEVKLHEKMESVCGEKREVDGRSEGDNQGEGEDGKAEMKIRSDLQKNDLQEPQQEAEVDPNNQRISEDTERAPDVIQTDDKRLNSTGALIESLQRNLQRLRPRKRPSEAPAKENQKQNSSSCRRNSCLDSDSVHKQKKEGCNDFGRGRRRRSSAETTATASDDFPQGDKEVEENVRLQRQPNENEEALMHTAVLNVRPSDDSRAPQSQEKGVRHISSSSFSQTPAHSSTTRVTGKSGGIGRRFFRGETSSERAERHARDLLKRKQKEAEREAKRQTQKQL</sequence>
<evidence type="ECO:0000313" key="3">
    <source>
        <dbReference type="EMBL" id="CEM10422.1"/>
    </source>
</evidence>
<evidence type="ECO:0000256" key="1">
    <source>
        <dbReference type="SAM" id="Coils"/>
    </source>
</evidence>
<feature type="compositionally biased region" description="Basic and acidic residues" evidence="2">
    <location>
        <begin position="319"/>
        <end position="332"/>
    </location>
</feature>